<name>A0A1J5QMI9_9ZZZZ</name>
<gene>
    <name evidence="4" type="ORF">GALL_334200</name>
</gene>
<organism evidence="4">
    <name type="scientific">mine drainage metagenome</name>
    <dbReference type="NCBI Taxonomy" id="410659"/>
    <lineage>
        <taxon>unclassified sequences</taxon>
        <taxon>metagenomes</taxon>
        <taxon>ecological metagenomes</taxon>
    </lineage>
</organism>
<dbReference type="InterPro" id="IPR051052">
    <property type="entry name" value="Diverse_substrate_MTase"/>
</dbReference>
<dbReference type="GO" id="GO:0008168">
    <property type="term" value="F:methyltransferase activity"/>
    <property type="evidence" value="ECO:0007669"/>
    <property type="project" value="UniProtKB-KW"/>
</dbReference>
<sequence length="238" mass="26779">MNVNEMRISNPEVDLVASELDVLDELLTLKGSAVLELGCGKADKTRSVAQMASRVLALEVDEIQLAKNRMITDLMNVSFEHGGAEKIPAADSSHDIVLMFKSLHHVPTELMDDAFSEIRRVLKPGGVAYISEPVYAGAFNEILKIFHDEKTVREAAFAAEQRAVSSRRLTLVTQKFFLQPMHFENFAQFEQQVLKVTHTDHRLTSEQFEQVCSRFDSHMTPNGAGFHMPIRVDLLRKP</sequence>
<evidence type="ECO:0000256" key="2">
    <source>
        <dbReference type="ARBA" id="ARBA00022679"/>
    </source>
</evidence>
<dbReference type="AlphaFoldDB" id="A0A1J5QMI9"/>
<keyword evidence="1 4" id="KW-0489">Methyltransferase</keyword>
<dbReference type="PANTHER" id="PTHR44942:SF4">
    <property type="entry name" value="METHYLTRANSFERASE TYPE 11 DOMAIN-CONTAINING PROTEIN"/>
    <property type="match status" value="1"/>
</dbReference>
<dbReference type="Gene3D" id="3.40.50.150">
    <property type="entry name" value="Vaccinia Virus protein VP39"/>
    <property type="match status" value="1"/>
</dbReference>
<dbReference type="PANTHER" id="PTHR44942">
    <property type="entry name" value="METHYLTRANSF_11 DOMAIN-CONTAINING PROTEIN"/>
    <property type="match status" value="1"/>
</dbReference>
<evidence type="ECO:0000256" key="1">
    <source>
        <dbReference type="ARBA" id="ARBA00022603"/>
    </source>
</evidence>
<accession>A0A1J5QMI9</accession>
<dbReference type="EMBL" id="MLJW01000594">
    <property type="protein sequence ID" value="OIQ84742.1"/>
    <property type="molecule type" value="Genomic_DNA"/>
</dbReference>
<dbReference type="GO" id="GO:0032259">
    <property type="term" value="P:methylation"/>
    <property type="evidence" value="ECO:0007669"/>
    <property type="project" value="UniProtKB-KW"/>
</dbReference>
<evidence type="ECO:0000259" key="3">
    <source>
        <dbReference type="Pfam" id="PF13649"/>
    </source>
</evidence>
<dbReference type="EC" id="2.1.1.-" evidence="4"/>
<dbReference type="InterPro" id="IPR041698">
    <property type="entry name" value="Methyltransf_25"/>
</dbReference>
<feature type="domain" description="Methyltransferase" evidence="3">
    <location>
        <begin position="34"/>
        <end position="126"/>
    </location>
</feature>
<dbReference type="CDD" id="cd02440">
    <property type="entry name" value="AdoMet_MTases"/>
    <property type="match status" value="1"/>
</dbReference>
<keyword evidence="2 4" id="KW-0808">Transferase</keyword>
<proteinExistence type="predicted"/>
<dbReference type="SUPFAM" id="SSF53335">
    <property type="entry name" value="S-adenosyl-L-methionine-dependent methyltransferases"/>
    <property type="match status" value="1"/>
</dbReference>
<dbReference type="Pfam" id="PF13649">
    <property type="entry name" value="Methyltransf_25"/>
    <property type="match status" value="1"/>
</dbReference>
<comment type="caution">
    <text evidence="4">The sequence shown here is derived from an EMBL/GenBank/DDBJ whole genome shotgun (WGS) entry which is preliminary data.</text>
</comment>
<protein>
    <submittedName>
        <fullName evidence="4">Putative S-adenosylmethionine-dependent methyltransferase</fullName>
        <ecNumber evidence="4">2.1.1.-</ecNumber>
    </submittedName>
</protein>
<evidence type="ECO:0000313" key="4">
    <source>
        <dbReference type="EMBL" id="OIQ84742.1"/>
    </source>
</evidence>
<reference evidence="4" key="1">
    <citation type="submission" date="2016-10" db="EMBL/GenBank/DDBJ databases">
        <title>Sequence of Gallionella enrichment culture.</title>
        <authorList>
            <person name="Poehlein A."/>
            <person name="Muehling M."/>
            <person name="Daniel R."/>
        </authorList>
    </citation>
    <scope>NUCLEOTIDE SEQUENCE</scope>
</reference>
<dbReference type="InterPro" id="IPR029063">
    <property type="entry name" value="SAM-dependent_MTases_sf"/>
</dbReference>